<feature type="transmembrane region" description="Helical" evidence="13">
    <location>
        <begin position="171"/>
        <end position="192"/>
    </location>
</feature>
<evidence type="ECO:0000256" key="4">
    <source>
        <dbReference type="ARBA" id="ARBA00021907"/>
    </source>
</evidence>
<dbReference type="Proteomes" id="UP000761380">
    <property type="component" value="Unassembled WGS sequence"/>
</dbReference>
<comment type="subunit">
    <text evidence="3">Forms a membrane-associated complex with FtsE.</text>
</comment>
<dbReference type="InterPro" id="IPR047590">
    <property type="entry name" value="FtsX_proteobact-type"/>
</dbReference>
<evidence type="ECO:0000256" key="5">
    <source>
        <dbReference type="ARBA" id="ARBA00022475"/>
    </source>
</evidence>
<evidence type="ECO:0000256" key="11">
    <source>
        <dbReference type="ARBA" id="ARBA00023306"/>
    </source>
</evidence>
<feature type="transmembrane region" description="Helical" evidence="13">
    <location>
        <begin position="225"/>
        <end position="245"/>
    </location>
</feature>
<keyword evidence="5 12" id="KW-1003">Cell membrane</keyword>
<protein>
    <recommendedName>
        <fullName evidence="4 12">Cell division protein FtsX</fullName>
    </recommendedName>
</protein>
<comment type="similarity">
    <text evidence="2 12">Belongs to the ABC-4 integral membrane protein family. FtsX subfamily.</text>
</comment>
<dbReference type="InterPro" id="IPR003838">
    <property type="entry name" value="ABC3_permease_C"/>
</dbReference>
<dbReference type="NCBIfam" id="NF038347">
    <property type="entry name" value="FtsX_Gpos"/>
    <property type="match status" value="1"/>
</dbReference>
<comment type="subcellular location">
    <subcellularLocation>
        <location evidence="1">Cell inner membrane</location>
        <topology evidence="1">Multi-pass membrane protein</topology>
    </subcellularLocation>
    <subcellularLocation>
        <location evidence="12">Cell membrane</location>
    </subcellularLocation>
</comment>
<dbReference type="Pfam" id="PF02687">
    <property type="entry name" value="FtsX"/>
    <property type="match status" value="1"/>
</dbReference>
<evidence type="ECO:0000256" key="8">
    <source>
        <dbReference type="ARBA" id="ARBA00022692"/>
    </source>
</evidence>
<gene>
    <name evidence="16" type="ORF">E7201_01590</name>
</gene>
<feature type="domain" description="ABC3 transporter permease C-terminal" evidence="14">
    <location>
        <begin position="175"/>
        <end position="287"/>
    </location>
</feature>
<evidence type="ECO:0000313" key="17">
    <source>
        <dbReference type="Proteomes" id="UP000761380"/>
    </source>
</evidence>
<accession>A0A927ZQJ1</accession>
<evidence type="ECO:0000256" key="13">
    <source>
        <dbReference type="SAM" id="Phobius"/>
    </source>
</evidence>
<keyword evidence="6" id="KW-0997">Cell inner membrane</keyword>
<comment type="function">
    <text evidence="12">Part of the ABC transporter FtsEX involved in asymmetric cellular division facilitating the initiation of sporulation.</text>
</comment>
<feature type="transmembrane region" description="Helical" evidence="13">
    <location>
        <begin position="21"/>
        <end position="46"/>
    </location>
</feature>
<keyword evidence="10 12" id="KW-0472">Membrane</keyword>
<comment type="caution">
    <text evidence="16">The sequence shown here is derived from an EMBL/GenBank/DDBJ whole genome shotgun (WGS) entry which is preliminary data.</text>
</comment>
<dbReference type="PANTHER" id="PTHR47755">
    <property type="entry name" value="CELL DIVISION PROTEIN FTSX"/>
    <property type="match status" value="1"/>
</dbReference>
<evidence type="ECO:0000256" key="9">
    <source>
        <dbReference type="ARBA" id="ARBA00022989"/>
    </source>
</evidence>
<sequence>MKLRTGEYFIQEVFRSLKRNNWMSFASIGTVAVSLFVLGVFLILVLNMNRMASMLESQVQISVYLQDDVKKSDRIDLQSDIEKMQGIDTVKFVDKDAAKERLSERLGDQKYLLDALGDKNPLPDSFEVTVKTPEMVETAAKAIERMDGVESAKYGQDVVEHLFDITRLMRIFGLVLMLLLAGATIFIISNTIRLTVFARRKEIAIMKYVGATDWFIRWPFLMEGIVLGCIGGILSALALRSFYAAMAAKIYNTLAFFPLMPQYPFMNYVTVAIILSGMLIGAIGSAFSLKRFLEV</sequence>
<keyword evidence="8 13" id="KW-0812">Transmembrane</keyword>
<dbReference type="Gene3D" id="3.30.70.3040">
    <property type="match status" value="1"/>
</dbReference>
<dbReference type="InterPro" id="IPR040690">
    <property type="entry name" value="FtsX_ECD"/>
</dbReference>
<evidence type="ECO:0000256" key="7">
    <source>
        <dbReference type="ARBA" id="ARBA00022618"/>
    </source>
</evidence>
<evidence type="ECO:0000259" key="15">
    <source>
        <dbReference type="Pfam" id="PF18075"/>
    </source>
</evidence>
<dbReference type="GO" id="GO:0051301">
    <property type="term" value="P:cell division"/>
    <property type="evidence" value="ECO:0007669"/>
    <property type="project" value="UniProtKB-KW"/>
</dbReference>
<proteinExistence type="inferred from homology"/>
<dbReference type="EMBL" id="SVBY01000006">
    <property type="protein sequence ID" value="MBE6091866.1"/>
    <property type="molecule type" value="Genomic_DNA"/>
</dbReference>
<evidence type="ECO:0000256" key="3">
    <source>
        <dbReference type="ARBA" id="ARBA00011160"/>
    </source>
</evidence>
<name>A0A927ZQJ1_SELRU</name>
<dbReference type="GO" id="GO:0005886">
    <property type="term" value="C:plasma membrane"/>
    <property type="evidence" value="ECO:0007669"/>
    <property type="project" value="UniProtKB-SubCell"/>
</dbReference>
<dbReference type="PIRSF" id="PIRSF003097">
    <property type="entry name" value="FtsX"/>
    <property type="match status" value="1"/>
</dbReference>
<evidence type="ECO:0000313" key="16">
    <source>
        <dbReference type="EMBL" id="MBE6091866.1"/>
    </source>
</evidence>
<organism evidence="16 17">
    <name type="scientific">Selenomonas ruminantium</name>
    <dbReference type="NCBI Taxonomy" id="971"/>
    <lineage>
        <taxon>Bacteria</taxon>
        <taxon>Bacillati</taxon>
        <taxon>Bacillota</taxon>
        <taxon>Negativicutes</taxon>
        <taxon>Selenomonadales</taxon>
        <taxon>Selenomonadaceae</taxon>
        <taxon>Selenomonas</taxon>
    </lineage>
</organism>
<evidence type="ECO:0000256" key="2">
    <source>
        <dbReference type="ARBA" id="ARBA00007379"/>
    </source>
</evidence>
<evidence type="ECO:0000256" key="12">
    <source>
        <dbReference type="PIRNR" id="PIRNR003097"/>
    </source>
</evidence>
<reference evidence="16" key="1">
    <citation type="submission" date="2019-04" db="EMBL/GenBank/DDBJ databases">
        <title>Evolution of Biomass-Degrading Anaerobic Consortia Revealed by Metagenomics.</title>
        <authorList>
            <person name="Peng X."/>
        </authorList>
    </citation>
    <scope>NUCLEOTIDE SEQUENCE</scope>
    <source>
        <strain evidence="16">SIG240</strain>
    </source>
</reference>
<dbReference type="Pfam" id="PF18075">
    <property type="entry name" value="FtsX_ECD"/>
    <property type="match status" value="1"/>
</dbReference>
<dbReference type="NCBIfam" id="TIGR00439">
    <property type="entry name" value="FtsX_Gneg"/>
    <property type="match status" value="1"/>
</dbReference>
<evidence type="ECO:0000256" key="1">
    <source>
        <dbReference type="ARBA" id="ARBA00004429"/>
    </source>
</evidence>
<feature type="transmembrane region" description="Helical" evidence="13">
    <location>
        <begin position="265"/>
        <end position="289"/>
    </location>
</feature>
<evidence type="ECO:0000259" key="14">
    <source>
        <dbReference type="Pfam" id="PF02687"/>
    </source>
</evidence>
<keyword evidence="9 13" id="KW-1133">Transmembrane helix</keyword>
<keyword evidence="7 12" id="KW-0132">Cell division</keyword>
<feature type="domain" description="FtsX extracellular" evidence="15">
    <location>
        <begin position="59"/>
        <end position="151"/>
    </location>
</feature>
<evidence type="ECO:0000256" key="6">
    <source>
        <dbReference type="ARBA" id="ARBA00022519"/>
    </source>
</evidence>
<evidence type="ECO:0000256" key="10">
    <source>
        <dbReference type="ARBA" id="ARBA00023136"/>
    </source>
</evidence>
<dbReference type="InterPro" id="IPR058204">
    <property type="entry name" value="FtsX_firmicutes-type"/>
</dbReference>
<dbReference type="PANTHER" id="PTHR47755:SF1">
    <property type="entry name" value="CELL DIVISION PROTEIN FTSX"/>
    <property type="match status" value="1"/>
</dbReference>
<dbReference type="InterPro" id="IPR004513">
    <property type="entry name" value="FtsX"/>
</dbReference>
<dbReference type="AlphaFoldDB" id="A0A927ZQJ1"/>
<keyword evidence="11 12" id="KW-0131">Cell cycle</keyword>